<feature type="repeat" description="PPR" evidence="5">
    <location>
        <begin position="603"/>
        <end position="638"/>
    </location>
</feature>
<dbReference type="OrthoDB" id="185373at2759"/>
<name>A0A8K0SU34_9HYPO</name>
<evidence type="ECO:0000256" key="2">
    <source>
        <dbReference type="ARBA" id="ARBA00022737"/>
    </source>
</evidence>
<dbReference type="PANTHER" id="PTHR47447:SF17">
    <property type="entry name" value="OS12G0638900 PROTEIN"/>
    <property type="match status" value="1"/>
</dbReference>
<gene>
    <name evidence="6" type="ORF">B0I35DRAFT_430272</name>
</gene>
<comment type="function">
    <text evidence="3">Regulates mitochondrial small subunit maturation by controlling 15S rRNA 5'-end processing. Localizes to the 5' precursor of the 15S rRNA in a position that is subsequently occupied by mS47 in the mature yeast mtSSU. Uses structure and sequence-specific RNA recognition, binding to a single-stranded region of the precursor and specifically recognizing bases -6 to -1. The exchange of Ccm1 for mS47 is coupled to the irreversible removal of precursor rRNA that is accompanied by conformational changes of the mitoribosomal proteins uS5m and mS26. These conformational changes signal completion of 5'-end rRNA processing through protection of the mature 5'-end of the 15S rRNA and stabilization of mS47. The removal of the 5' precursor together with the dissociation of Ccm1 may be catalyzed by the 5'-3' exoribonuclease Pet127. Involved in the specific removal of group I introns in mitochondrial encoded transcripts.</text>
</comment>
<dbReference type="PROSITE" id="PS51375">
    <property type="entry name" value="PPR"/>
    <property type="match status" value="1"/>
</dbReference>
<dbReference type="PANTHER" id="PTHR47447">
    <property type="entry name" value="OS03G0856100 PROTEIN"/>
    <property type="match status" value="1"/>
</dbReference>
<dbReference type="EMBL" id="JAGPNK010000006">
    <property type="protein sequence ID" value="KAH7319966.1"/>
    <property type="molecule type" value="Genomic_DNA"/>
</dbReference>
<evidence type="ECO:0000256" key="1">
    <source>
        <dbReference type="ARBA" id="ARBA00006192"/>
    </source>
</evidence>
<dbReference type="InterPro" id="IPR002885">
    <property type="entry name" value="PPR_rpt"/>
</dbReference>
<comment type="similarity">
    <text evidence="1">Belongs to the CCM1 family.</text>
</comment>
<dbReference type="Gene3D" id="1.25.40.10">
    <property type="entry name" value="Tetratricopeptide repeat domain"/>
    <property type="match status" value="1"/>
</dbReference>
<evidence type="ECO:0000256" key="4">
    <source>
        <dbReference type="ARBA" id="ARBA00044511"/>
    </source>
</evidence>
<keyword evidence="7" id="KW-1185">Reference proteome</keyword>
<evidence type="ECO:0000256" key="3">
    <source>
        <dbReference type="ARBA" id="ARBA00044493"/>
    </source>
</evidence>
<evidence type="ECO:0000313" key="6">
    <source>
        <dbReference type="EMBL" id="KAH7319966.1"/>
    </source>
</evidence>
<evidence type="ECO:0000256" key="5">
    <source>
        <dbReference type="PROSITE-ProRule" id="PRU00708"/>
    </source>
</evidence>
<reference evidence="6" key="1">
    <citation type="journal article" date="2021" name="Nat. Commun.">
        <title>Genetic determinants of endophytism in the Arabidopsis root mycobiome.</title>
        <authorList>
            <person name="Mesny F."/>
            <person name="Miyauchi S."/>
            <person name="Thiergart T."/>
            <person name="Pickel B."/>
            <person name="Atanasova L."/>
            <person name="Karlsson M."/>
            <person name="Huettel B."/>
            <person name="Barry K.W."/>
            <person name="Haridas S."/>
            <person name="Chen C."/>
            <person name="Bauer D."/>
            <person name="Andreopoulos W."/>
            <person name="Pangilinan J."/>
            <person name="LaButti K."/>
            <person name="Riley R."/>
            <person name="Lipzen A."/>
            <person name="Clum A."/>
            <person name="Drula E."/>
            <person name="Henrissat B."/>
            <person name="Kohler A."/>
            <person name="Grigoriev I.V."/>
            <person name="Martin F.M."/>
            <person name="Hacquard S."/>
        </authorList>
    </citation>
    <scope>NUCLEOTIDE SEQUENCE</scope>
    <source>
        <strain evidence="6">MPI-CAGE-CH-0235</strain>
    </source>
</reference>
<dbReference type="InterPro" id="IPR011990">
    <property type="entry name" value="TPR-like_helical_dom_sf"/>
</dbReference>
<evidence type="ECO:0000313" key="7">
    <source>
        <dbReference type="Proteomes" id="UP000813444"/>
    </source>
</evidence>
<proteinExistence type="inferred from homology"/>
<dbReference type="AlphaFoldDB" id="A0A8K0SU34"/>
<dbReference type="Proteomes" id="UP000813444">
    <property type="component" value="Unassembled WGS sequence"/>
</dbReference>
<organism evidence="6 7">
    <name type="scientific">Stachybotrys elegans</name>
    <dbReference type="NCBI Taxonomy" id="80388"/>
    <lineage>
        <taxon>Eukaryota</taxon>
        <taxon>Fungi</taxon>
        <taxon>Dikarya</taxon>
        <taxon>Ascomycota</taxon>
        <taxon>Pezizomycotina</taxon>
        <taxon>Sordariomycetes</taxon>
        <taxon>Hypocreomycetidae</taxon>
        <taxon>Hypocreales</taxon>
        <taxon>Stachybotryaceae</taxon>
        <taxon>Stachybotrys</taxon>
    </lineage>
</organism>
<protein>
    <submittedName>
        <fullName evidence="6">Pentatricopeptide repeat-containing protein</fullName>
    </submittedName>
</protein>
<comment type="subunit">
    <text evidence="4">Binds to mitochondrial small subunit 15S rRNA.</text>
</comment>
<accession>A0A8K0SU34</accession>
<keyword evidence="2" id="KW-0677">Repeat</keyword>
<comment type="caution">
    <text evidence="6">The sequence shown here is derived from an EMBL/GenBank/DDBJ whole genome shotgun (WGS) entry which is preliminary data.</text>
</comment>
<sequence>MPSRPLLFDFGCRNATVCRSCLLSIRQQPAVAAPAQAWVASFSSTATRRARTRTRTAPKKAPMSTDELNRQFEELKLAGLANASKENANFSVRYFDQQGQNRHEVPEDDPSITPETALKFGFENVKAMVPTADARNALDEVIHEIGVDWKNIKTEEDVVKFKAQMQAYAASIDTQIEQATADMPRDLAQQVKKLMGVGIDPVKAAARVPQISEEPWTPNQRKKIAKLNFILRRLIPQSRREGGLTKTMIAEIYKAYSAARPTLAHGWANVPLDVWELLWDVFATDESVHINRLMHISQLSRDMSEAKVTLSPAQQLLTIEAVFVDGWETRALDNWRRCVATLGLESSETFQDFWELGVRMYCRVGDLEQAERAVNRLLVNNADPRIMVPVIRTFSEQGTPEGHKKAWNAYRRMRQSLGQSMKIEDYDQVISIFLTANQIENALYAFVDMMSDGEIDLKKQKYLPSVVANKFFVGKWLKRLIGAGDLEGAYSVVEFMSDRGVAAAPIHLNGLIGAWHRSGLADSIAKADELGWKMIESRISFVKSRDSVAVAKAGQEKKPGPAEVPRANLETFSLLAENYRVRGLHERLAELWDAFRAAKISPDVFIVNQLLESYIQTGQIKEALQTYETLIQKRGMAPDPYTFSALWKTIAVNRLYEVSQDHAAEARALFKEMITHKSAFPPEGMDGQLARKILHSFRQLQDNAGFLVALTTLKDVFNFVPSETLVLEMMLGTTKISWNNDTHRRRLMTAKRELDRELLASVGGNAQALEGERRVQALYEFLQKQFWPEEPAGESVGKMLGRVANEMGVYDLLSPKNKN</sequence>